<dbReference type="OrthoDB" id="3035174at2"/>
<name>B8CW27_HALOH</name>
<dbReference type="eggNOG" id="COG1611">
    <property type="taxonomic scope" value="Bacteria"/>
</dbReference>
<evidence type="ECO:0000313" key="2">
    <source>
        <dbReference type="Proteomes" id="UP000000719"/>
    </source>
</evidence>
<dbReference type="KEGG" id="hor:Hore_07390"/>
<dbReference type="SUPFAM" id="SSF102405">
    <property type="entry name" value="MCP/YpsA-like"/>
    <property type="match status" value="1"/>
</dbReference>
<evidence type="ECO:0008006" key="3">
    <source>
        <dbReference type="Google" id="ProtNLM"/>
    </source>
</evidence>
<dbReference type="STRING" id="373903.Hore_07390"/>
<gene>
    <name evidence="1" type="ordered locus">Hore_07390</name>
</gene>
<dbReference type="Proteomes" id="UP000000719">
    <property type="component" value="Chromosome"/>
</dbReference>
<organism evidence="1 2">
    <name type="scientific">Halothermothrix orenii (strain H 168 / OCM 544 / DSM 9562)</name>
    <dbReference type="NCBI Taxonomy" id="373903"/>
    <lineage>
        <taxon>Bacteria</taxon>
        <taxon>Bacillati</taxon>
        <taxon>Bacillota</taxon>
        <taxon>Clostridia</taxon>
        <taxon>Halanaerobiales</taxon>
        <taxon>Halothermotrichaceae</taxon>
        <taxon>Halothermothrix</taxon>
    </lineage>
</organism>
<dbReference type="HOGENOM" id="CLU_1466601_0_0_9"/>
<sequence length="187" mass="21271">MERGTLRYYAGIGSRKTPQDIKDLMYQVSTQLAKKGYILRSGGSPGADDAFEYGVIDVGGKMEVYLPWKGFRNKNGEGYIVTPELKNYNTAIFVARKYHPAFDRLDDRSKKLFIRDTYQVLGKDLKTKSSFVLCWTEDGCLSDTQRTEKTGGTGQVISIASYYGIPVFNLKIKTHRERIEKWLNNVS</sequence>
<dbReference type="RefSeq" id="WP_012635684.1">
    <property type="nucleotide sequence ID" value="NC_011899.1"/>
</dbReference>
<dbReference type="AlphaFoldDB" id="B8CW27"/>
<proteinExistence type="predicted"/>
<dbReference type="EMBL" id="CP001098">
    <property type="protein sequence ID" value="ACL69496.1"/>
    <property type="molecule type" value="Genomic_DNA"/>
</dbReference>
<accession>B8CW27</accession>
<dbReference type="Gene3D" id="3.40.50.450">
    <property type="match status" value="1"/>
</dbReference>
<protein>
    <recommendedName>
        <fullName evidence="3">DNA recombination-mediator protein A</fullName>
    </recommendedName>
</protein>
<keyword evidence="2" id="KW-1185">Reference proteome</keyword>
<evidence type="ECO:0000313" key="1">
    <source>
        <dbReference type="EMBL" id="ACL69496.1"/>
    </source>
</evidence>
<reference evidence="1 2" key="1">
    <citation type="journal article" date="2009" name="PLoS ONE">
        <title>Genome analysis of the anaerobic thermohalophilic bacterium Halothermothrix orenii.</title>
        <authorList>
            <person name="Mavromatis K."/>
            <person name="Ivanova N."/>
            <person name="Anderson I."/>
            <person name="Lykidis A."/>
            <person name="Hooper S.D."/>
            <person name="Sun H."/>
            <person name="Kunin V."/>
            <person name="Lapidus A."/>
            <person name="Hugenholtz P."/>
            <person name="Patel B."/>
            <person name="Kyrpides N.C."/>
        </authorList>
    </citation>
    <scope>NUCLEOTIDE SEQUENCE [LARGE SCALE GENOMIC DNA]</scope>
    <source>
        <strain evidence="2">H 168 / OCM 544 / DSM 9562</strain>
    </source>
</reference>